<keyword evidence="4" id="KW-0028">Amino-acid biosynthesis</keyword>
<dbReference type="NCBIfam" id="TIGR02144">
    <property type="entry name" value="LysX_arch"/>
    <property type="match status" value="1"/>
</dbReference>
<dbReference type="PANTHER" id="PTHR21621:SF2">
    <property type="entry name" value="COENZYME GAMMA-F420-2:ALPHA-L-GLUTAMATE LIGASE"/>
    <property type="match status" value="1"/>
</dbReference>
<evidence type="ECO:0000256" key="3">
    <source>
        <dbReference type="ARBA" id="ARBA00022598"/>
    </source>
</evidence>
<evidence type="ECO:0000259" key="11">
    <source>
        <dbReference type="PROSITE" id="PS50975"/>
    </source>
</evidence>
<evidence type="ECO:0000256" key="6">
    <source>
        <dbReference type="ARBA" id="ARBA00022741"/>
    </source>
</evidence>
<dbReference type="InterPro" id="IPR011761">
    <property type="entry name" value="ATP-grasp"/>
</dbReference>
<gene>
    <name evidence="12" type="ORF">IC007_1914</name>
</gene>
<dbReference type="InterPro" id="IPR004666">
    <property type="entry name" value="Rp_bS6_RimK/Lys_biosynth_LsyX"/>
</dbReference>
<dbReference type="SUPFAM" id="SSF52440">
    <property type="entry name" value="PreATP-grasp domain"/>
    <property type="match status" value="1"/>
</dbReference>
<evidence type="ECO:0000256" key="8">
    <source>
        <dbReference type="ARBA" id="ARBA00022842"/>
    </source>
</evidence>
<dbReference type="GO" id="GO:0005737">
    <property type="term" value="C:cytoplasm"/>
    <property type="evidence" value="ECO:0007669"/>
    <property type="project" value="TreeGrafter"/>
</dbReference>
<dbReference type="FunFam" id="3.30.470.20:FF:000058">
    <property type="entry name" value="Alpha-aminoadipate--LysW ligase LysX protein"/>
    <property type="match status" value="1"/>
</dbReference>
<keyword evidence="6 10" id="KW-0547">Nucleotide-binding</keyword>
<dbReference type="AlphaFoldDB" id="A0A510E4I3"/>
<evidence type="ECO:0000256" key="4">
    <source>
        <dbReference type="ARBA" id="ARBA00022605"/>
    </source>
</evidence>
<dbReference type="PROSITE" id="PS50975">
    <property type="entry name" value="ATP_GRASP"/>
    <property type="match status" value="1"/>
</dbReference>
<dbReference type="GO" id="GO:0046872">
    <property type="term" value="F:metal ion binding"/>
    <property type="evidence" value="ECO:0007669"/>
    <property type="project" value="UniProtKB-KW"/>
</dbReference>
<dbReference type="SUPFAM" id="SSF56059">
    <property type="entry name" value="Glutathione synthetase ATP-binding domain-like"/>
    <property type="match status" value="1"/>
</dbReference>
<evidence type="ECO:0000256" key="5">
    <source>
        <dbReference type="ARBA" id="ARBA00022723"/>
    </source>
</evidence>
<reference evidence="13" key="1">
    <citation type="submission" date="2018-09" db="EMBL/GenBank/DDBJ databases">
        <title>Complete Genome Sequencing of Sulfolobus sp. JCM 16834.</title>
        <authorList>
            <person name="Kato S."/>
            <person name="Itoh T."/>
            <person name="Ohkuma M."/>
        </authorList>
    </citation>
    <scope>NUCLEOTIDE SEQUENCE [LARGE SCALE GENOMIC DNA]</scope>
    <source>
        <strain evidence="13">IC-007</strain>
    </source>
</reference>
<dbReference type="Gene3D" id="3.40.50.20">
    <property type="match status" value="1"/>
</dbReference>
<dbReference type="EMBL" id="AP018930">
    <property type="protein sequence ID" value="BBG27367.1"/>
    <property type="molecule type" value="Genomic_DNA"/>
</dbReference>
<protein>
    <submittedName>
        <fullName evidence="12">Alpha-aminoadipate--LysW ligase LysX</fullName>
    </submittedName>
</protein>
<evidence type="ECO:0000313" key="13">
    <source>
        <dbReference type="Proteomes" id="UP000325030"/>
    </source>
</evidence>
<dbReference type="GeneID" id="41718248"/>
<keyword evidence="7 10" id="KW-0067">ATP-binding</keyword>
<organism evidence="12 13">
    <name type="scientific">Sulfuracidifex tepidarius</name>
    <dbReference type="NCBI Taxonomy" id="1294262"/>
    <lineage>
        <taxon>Archaea</taxon>
        <taxon>Thermoproteota</taxon>
        <taxon>Thermoprotei</taxon>
        <taxon>Sulfolobales</taxon>
        <taxon>Sulfolobaceae</taxon>
        <taxon>Sulfuracidifex</taxon>
    </lineage>
</organism>
<dbReference type="PANTHER" id="PTHR21621">
    <property type="entry name" value="RIBOSOMAL PROTEIN S6 MODIFICATION PROTEIN"/>
    <property type="match status" value="1"/>
</dbReference>
<comment type="similarity">
    <text evidence="2">Belongs to the RimK family. LysX subfamily.</text>
</comment>
<dbReference type="InterPro" id="IPR013815">
    <property type="entry name" value="ATP_grasp_subdomain_1"/>
</dbReference>
<dbReference type="InterPro" id="IPR011870">
    <property type="entry name" value="LysX_arch"/>
</dbReference>
<dbReference type="Pfam" id="PF22626">
    <property type="entry name" value="LysX_preATP_grasp"/>
    <property type="match status" value="1"/>
</dbReference>
<dbReference type="GO" id="GO:0005524">
    <property type="term" value="F:ATP binding"/>
    <property type="evidence" value="ECO:0007669"/>
    <property type="project" value="UniProtKB-UniRule"/>
</dbReference>
<dbReference type="InterPro" id="IPR013651">
    <property type="entry name" value="ATP-grasp_RimK-type"/>
</dbReference>
<sequence length="282" mass="32309">MKVGIAYDLPRWEEKNIIQEAKNEGHQVIPFYSKQGIFYSDSNIDIEADLFIQRNVSHSRAVMTSFLIESQGIPIVNDYVTLIKSENKAFTTFILSRADIKTPRTAVSMEKDMALSSASTLGYPVVIKPIEGSWGRMIAKAQDEDSLRSFMEYQEFTSMYYRSIYYIQEFVKKPDRDIRIFVIGDDAPVGIYRVNPKNWRTNTALGAKAEPLAIDAELRELALKVKDKIGGFFLGIDVFEDKEKGYVIDEVNGVPEFKNTVRVTGFNVSKYLITKLMEWYKK</sequence>
<dbReference type="GO" id="GO:0009085">
    <property type="term" value="P:lysine biosynthetic process"/>
    <property type="evidence" value="ECO:0007669"/>
    <property type="project" value="InterPro"/>
</dbReference>
<evidence type="ECO:0000256" key="10">
    <source>
        <dbReference type="PROSITE-ProRule" id="PRU00409"/>
    </source>
</evidence>
<accession>A0A510E4I3</accession>
<evidence type="ECO:0000256" key="9">
    <source>
        <dbReference type="ARBA" id="ARBA00029440"/>
    </source>
</evidence>
<dbReference type="Gene3D" id="3.30.1490.20">
    <property type="entry name" value="ATP-grasp fold, A domain"/>
    <property type="match status" value="1"/>
</dbReference>
<dbReference type="RefSeq" id="WP_149564897.1">
    <property type="nucleotide sequence ID" value="NZ_AP018930.1"/>
</dbReference>
<keyword evidence="8" id="KW-0460">Magnesium</keyword>
<proteinExistence type="inferred from homology"/>
<comment type="pathway">
    <text evidence="9">Amino-acid biosynthesis.</text>
</comment>
<evidence type="ECO:0000313" key="12">
    <source>
        <dbReference type="EMBL" id="BBG27367.1"/>
    </source>
</evidence>
<keyword evidence="5" id="KW-0479">Metal-binding</keyword>
<feature type="domain" description="ATP-grasp" evidence="11">
    <location>
        <begin position="92"/>
        <end position="277"/>
    </location>
</feature>
<dbReference type="NCBIfam" id="TIGR00768">
    <property type="entry name" value="rimK_fam"/>
    <property type="match status" value="1"/>
</dbReference>
<dbReference type="Pfam" id="PF08443">
    <property type="entry name" value="RimK"/>
    <property type="match status" value="1"/>
</dbReference>
<dbReference type="Gene3D" id="3.30.470.20">
    <property type="entry name" value="ATP-grasp fold, B domain"/>
    <property type="match status" value="1"/>
</dbReference>
<evidence type="ECO:0000256" key="7">
    <source>
        <dbReference type="ARBA" id="ARBA00022840"/>
    </source>
</evidence>
<dbReference type="InterPro" id="IPR054562">
    <property type="entry name" value="LysX/ArgX_preATP_grasp"/>
</dbReference>
<keyword evidence="3 12" id="KW-0436">Ligase</keyword>
<name>A0A510E4I3_9CREN</name>
<dbReference type="InterPro" id="IPR016185">
    <property type="entry name" value="PreATP-grasp_dom_sf"/>
</dbReference>
<evidence type="ECO:0000256" key="1">
    <source>
        <dbReference type="ARBA" id="ARBA00001946"/>
    </source>
</evidence>
<dbReference type="FunFam" id="3.30.1490.20:FF:000025">
    <property type="entry name" value="Alpha-aminoadipate--LysW ligase LysX protein"/>
    <property type="match status" value="1"/>
</dbReference>
<dbReference type="GO" id="GO:0043774">
    <property type="term" value="F:coenzyme F420-2 alpha-glutamyl ligase activity"/>
    <property type="evidence" value="ECO:0007669"/>
    <property type="project" value="TreeGrafter"/>
</dbReference>
<evidence type="ECO:0000256" key="2">
    <source>
        <dbReference type="ARBA" id="ARBA00006239"/>
    </source>
</evidence>
<comment type="cofactor">
    <cofactor evidence="1">
        <name>Mg(2+)</name>
        <dbReference type="ChEBI" id="CHEBI:18420"/>
    </cofactor>
</comment>
<dbReference type="Proteomes" id="UP000325030">
    <property type="component" value="Chromosome"/>
</dbReference>